<dbReference type="PROSITE" id="PS50014">
    <property type="entry name" value="BROMODOMAIN_2"/>
    <property type="match status" value="1"/>
</dbReference>
<dbReference type="GO" id="GO:0043138">
    <property type="term" value="F:3'-5' DNA helicase activity"/>
    <property type="evidence" value="ECO:0007669"/>
    <property type="project" value="UniProtKB-EC"/>
</dbReference>
<gene>
    <name evidence="12" type="ORF">MIND_00788000</name>
</gene>
<organism evidence="12 13">
    <name type="scientific">Mycena indigotica</name>
    <dbReference type="NCBI Taxonomy" id="2126181"/>
    <lineage>
        <taxon>Eukaryota</taxon>
        <taxon>Fungi</taxon>
        <taxon>Dikarya</taxon>
        <taxon>Basidiomycota</taxon>
        <taxon>Agaricomycotina</taxon>
        <taxon>Agaricomycetes</taxon>
        <taxon>Agaricomycetidae</taxon>
        <taxon>Agaricales</taxon>
        <taxon>Marasmiineae</taxon>
        <taxon>Mycenaceae</taxon>
        <taxon>Mycena</taxon>
    </lineage>
</organism>
<dbReference type="GeneID" id="59347083"/>
<evidence type="ECO:0000256" key="9">
    <source>
        <dbReference type="SAM" id="SignalP"/>
    </source>
</evidence>
<comment type="catalytic activity">
    <reaction evidence="5">
        <text>Couples ATP hydrolysis with the unwinding of duplex DNA by translocating in the 3'-5' direction.</text>
        <dbReference type="EC" id="5.6.2.4"/>
    </reaction>
</comment>
<dbReference type="InterPro" id="IPR011545">
    <property type="entry name" value="DEAD/DEAH_box_helicase_dom"/>
</dbReference>
<protein>
    <recommendedName>
        <fullName evidence="6">DNA 3'-5' helicase</fullName>
        <ecNumber evidence="6">5.6.2.4</ecNumber>
    </recommendedName>
</protein>
<evidence type="ECO:0000256" key="2">
    <source>
        <dbReference type="ARBA" id="ARBA00023117"/>
    </source>
</evidence>
<evidence type="ECO:0000256" key="8">
    <source>
        <dbReference type="SAM" id="MobiDB-lite"/>
    </source>
</evidence>
<proteinExistence type="inferred from homology"/>
<dbReference type="InterPro" id="IPR001487">
    <property type="entry name" value="Bromodomain"/>
</dbReference>
<keyword evidence="9" id="KW-0732">Signal</keyword>
<feature type="domain" description="Helicase ATP-binding" evidence="11">
    <location>
        <begin position="1"/>
        <end position="162"/>
    </location>
</feature>
<dbReference type="PANTHER" id="PTHR13710:SF105">
    <property type="entry name" value="ATP-DEPENDENT DNA HELICASE Q1"/>
    <property type="match status" value="1"/>
</dbReference>
<keyword evidence="4" id="KW-0413">Isomerase</keyword>
<dbReference type="GO" id="GO:0005737">
    <property type="term" value="C:cytoplasm"/>
    <property type="evidence" value="ECO:0007669"/>
    <property type="project" value="TreeGrafter"/>
</dbReference>
<dbReference type="GO" id="GO:0005524">
    <property type="term" value="F:ATP binding"/>
    <property type="evidence" value="ECO:0007669"/>
    <property type="project" value="InterPro"/>
</dbReference>
<feature type="domain" description="Bromo" evidence="10">
    <location>
        <begin position="552"/>
        <end position="623"/>
    </location>
</feature>
<dbReference type="GO" id="GO:0005694">
    <property type="term" value="C:chromosome"/>
    <property type="evidence" value="ECO:0007669"/>
    <property type="project" value="TreeGrafter"/>
</dbReference>
<evidence type="ECO:0000256" key="4">
    <source>
        <dbReference type="ARBA" id="ARBA00023235"/>
    </source>
</evidence>
<dbReference type="GO" id="GO:0006310">
    <property type="term" value="P:DNA recombination"/>
    <property type="evidence" value="ECO:0007669"/>
    <property type="project" value="TreeGrafter"/>
</dbReference>
<dbReference type="GO" id="GO:0016787">
    <property type="term" value="F:hydrolase activity"/>
    <property type="evidence" value="ECO:0007669"/>
    <property type="project" value="UniProtKB-KW"/>
</dbReference>
<feature type="chain" id="PRO_5034463194" description="DNA 3'-5' helicase" evidence="9">
    <location>
        <begin position="28"/>
        <end position="662"/>
    </location>
</feature>
<keyword evidence="12" id="KW-0378">Hydrolase</keyword>
<accession>A0A8H6SMP7</accession>
<dbReference type="InterPro" id="IPR014001">
    <property type="entry name" value="Helicase_ATP-bd"/>
</dbReference>
<evidence type="ECO:0000256" key="7">
    <source>
        <dbReference type="PROSITE-ProRule" id="PRU00035"/>
    </source>
</evidence>
<evidence type="ECO:0000256" key="3">
    <source>
        <dbReference type="ARBA" id="ARBA00023125"/>
    </source>
</evidence>
<keyword evidence="3" id="KW-0238">DNA-binding</keyword>
<feature type="compositionally biased region" description="Acidic residues" evidence="8">
    <location>
        <begin position="298"/>
        <end position="308"/>
    </location>
</feature>
<dbReference type="SMART" id="SM00297">
    <property type="entry name" value="BROMO"/>
    <property type="match status" value="1"/>
</dbReference>
<dbReference type="PROSITE" id="PS51192">
    <property type="entry name" value="HELICASE_ATP_BIND_1"/>
    <property type="match status" value="1"/>
</dbReference>
<dbReference type="GO" id="GO:0009378">
    <property type="term" value="F:four-way junction helicase activity"/>
    <property type="evidence" value="ECO:0007669"/>
    <property type="project" value="TreeGrafter"/>
</dbReference>
<dbReference type="Pfam" id="PF00270">
    <property type="entry name" value="DEAD"/>
    <property type="match status" value="1"/>
</dbReference>
<keyword evidence="13" id="KW-1185">Reference proteome</keyword>
<dbReference type="GO" id="GO:0003677">
    <property type="term" value="F:DNA binding"/>
    <property type="evidence" value="ECO:0007669"/>
    <property type="project" value="UniProtKB-KW"/>
</dbReference>
<sequence>MLDVPTGGGKTLAFWFALFYYWQPGCTDEASNKIVLVIGPLVALLEAQAQLLNSKGIPAIAVTSNTPDLEQALTTKKLGQNQYRVGFLGPEMGLTPLFHEKVLNSIPFTKNIINLIIDEVHCISEWGTDDFRPEYRKIVELVARLPPGTPITGATATAPDEVMRHLGCPGTSRDTAKVQHSNFITDMFMKIGRSTSKRQIASGEAAPVSATDALGLHRARVILWMKPRTFLSTVQKIGRCARDFTKRGEAVLYITKNMRTRCYAESESLREDVETGNEGSEGSEDEGEEVGHDRELALEEMDQQEGENTEERVDRPSFQQRVSKKKKQSEIQLRDERFLLKFIVTEACRRRVWDRFFGNESKATLAHSCPPGPCCDNCDPDTFELETVVLVGGRGRKAGRKGASSEELDAAIRAKLEAFREELVDELYPHQHFLSGSILLSDAVVDDLAKRARLIVNSEAIGQHTHWVLAPKYGDRVVSVIQNIVTLYPDAAALARKTQEAEREQRTMERNAFKNLRKQLELVFQGCYEAVYSEMVEPPALPVSNRKRKKPNPRRRCQLFIQLPKKNRYPSYYVQIQNPISMSNIKKLCEKVTHYTNIMDYRNDWHRMFDNATAFNLPDSEIYNDALFICVVFLTVRYSASPTSIEYPVMNTSWVSPLSFNF</sequence>
<dbReference type="AlphaFoldDB" id="A0A8H6SMP7"/>
<evidence type="ECO:0000259" key="11">
    <source>
        <dbReference type="PROSITE" id="PS51192"/>
    </source>
</evidence>
<evidence type="ECO:0000256" key="1">
    <source>
        <dbReference type="ARBA" id="ARBA00005446"/>
    </source>
</evidence>
<dbReference type="SUPFAM" id="SSF47370">
    <property type="entry name" value="Bromodomain"/>
    <property type="match status" value="1"/>
</dbReference>
<evidence type="ECO:0000256" key="6">
    <source>
        <dbReference type="ARBA" id="ARBA00034808"/>
    </source>
</evidence>
<feature type="region of interest" description="Disordered" evidence="8">
    <location>
        <begin position="266"/>
        <end position="326"/>
    </location>
</feature>
<comment type="similarity">
    <text evidence="1">Belongs to the helicase family. RecQ subfamily.</text>
</comment>
<name>A0A8H6SMP7_9AGAR</name>
<comment type="caution">
    <text evidence="12">The sequence shown here is derived from an EMBL/GenBank/DDBJ whole genome shotgun (WGS) entry which is preliminary data.</text>
</comment>
<dbReference type="Pfam" id="PF00439">
    <property type="entry name" value="Bromodomain"/>
    <property type="match status" value="1"/>
</dbReference>
<dbReference type="GO" id="GO:0006281">
    <property type="term" value="P:DNA repair"/>
    <property type="evidence" value="ECO:0007669"/>
    <property type="project" value="TreeGrafter"/>
</dbReference>
<evidence type="ECO:0000313" key="12">
    <source>
        <dbReference type="EMBL" id="KAF7302211.1"/>
    </source>
</evidence>
<dbReference type="InterPro" id="IPR036427">
    <property type="entry name" value="Bromodomain-like_sf"/>
</dbReference>
<dbReference type="EC" id="5.6.2.4" evidence="6"/>
<dbReference type="OrthoDB" id="10261556at2759"/>
<dbReference type="PANTHER" id="PTHR13710">
    <property type="entry name" value="DNA HELICASE RECQ FAMILY MEMBER"/>
    <property type="match status" value="1"/>
</dbReference>
<evidence type="ECO:0000313" key="13">
    <source>
        <dbReference type="Proteomes" id="UP000636479"/>
    </source>
</evidence>
<dbReference type="Gene3D" id="1.20.920.10">
    <property type="entry name" value="Bromodomain-like"/>
    <property type="match status" value="1"/>
</dbReference>
<evidence type="ECO:0000256" key="5">
    <source>
        <dbReference type="ARBA" id="ARBA00034617"/>
    </source>
</evidence>
<dbReference type="EMBL" id="JACAZF010000006">
    <property type="protein sequence ID" value="KAF7302211.1"/>
    <property type="molecule type" value="Genomic_DNA"/>
</dbReference>
<dbReference type="SUPFAM" id="SSF52540">
    <property type="entry name" value="P-loop containing nucleoside triphosphate hydrolases"/>
    <property type="match status" value="2"/>
</dbReference>
<keyword evidence="2 7" id="KW-0103">Bromodomain</keyword>
<evidence type="ECO:0000259" key="10">
    <source>
        <dbReference type="PROSITE" id="PS50014"/>
    </source>
</evidence>
<dbReference type="Proteomes" id="UP000636479">
    <property type="component" value="Unassembled WGS sequence"/>
</dbReference>
<dbReference type="InterPro" id="IPR027417">
    <property type="entry name" value="P-loop_NTPase"/>
</dbReference>
<feature type="signal peptide" evidence="9">
    <location>
        <begin position="1"/>
        <end position="27"/>
    </location>
</feature>
<dbReference type="Gene3D" id="3.40.50.300">
    <property type="entry name" value="P-loop containing nucleotide triphosphate hydrolases"/>
    <property type="match status" value="2"/>
</dbReference>
<reference evidence="12" key="1">
    <citation type="submission" date="2020-05" db="EMBL/GenBank/DDBJ databases">
        <title>Mycena genomes resolve the evolution of fungal bioluminescence.</title>
        <authorList>
            <person name="Tsai I.J."/>
        </authorList>
    </citation>
    <scope>NUCLEOTIDE SEQUENCE</scope>
    <source>
        <strain evidence="12">171206Taipei</strain>
    </source>
</reference>
<dbReference type="GO" id="GO:0006325">
    <property type="term" value="P:chromatin organization"/>
    <property type="evidence" value="ECO:0007669"/>
    <property type="project" value="UniProtKB-ARBA"/>
</dbReference>
<dbReference type="RefSeq" id="XP_037220211.1">
    <property type="nucleotide sequence ID" value="XM_037364567.1"/>
</dbReference>